<dbReference type="EMBL" id="SMGO01000003">
    <property type="protein sequence ID" value="TCK80842.1"/>
    <property type="molecule type" value="Genomic_DNA"/>
</dbReference>
<keyword evidence="1" id="KW-1133">Transmembrane helix</keyword>
<accession>A0A4R1LPZ9</accession>
<reference evidence="2 3" key="1">
    <citation type="submission" date="2019-03" db="EMBL/GenBank/DDBJ databases">
        <title>Genomic Encyclopedia of Archaeal and Bacterial Type Strains, Phase II (KMG-II): from individual species to whole genera.</title>
        <authorList>
            <person name="Goeker M."/>
        </authorList>
    </citation>
    <scope>NUCLEOTIDE SEQUENCE [LARGE SCALE GENOMIC DNA]</scope>
    <source>
        <strain evidence="2 3">DSM 22554</strain>
    </source>
</reference>
<evidence type="ECO:0000256" key="1">
    <source>
        <dbReference type="SAM" id="Phobius"/>
    </source>
</evidence>
<keyword evidence="3" id="KW-1185">Reference proteome</keyword>
<feature type="transmembrane region" description="Helical" evidence="1">
    <location>
        <begin position="6"/>
        <end position="39"/>
    </location>
</feature>
<dbReference type="AlphaFoldDB" id="A0A4R1LPZ9"/>
<evidence type="ECO:0000313" key="3">
    <source>
        <dbReference type="Proteomes" id="UP000294616"/>
    </source>
</evidence>
<keyword evidence="1" id="KW-0472">Membrane</keyword>
<proteinExistence type="predicted"/>
<protein>
    <submittedName>
        <fullName evidence="2">Uncharacterized protein</fullName>
    </submittedName>
</protein>
<name>A0A4R1LPZ9_9SPHI</name>
<evidence type="ECO:0000313" key="2">
    <source>
        <dbReference type="EMBL" id="TCK80842.1"/>
    </source>
</evidence>
<organism evidence="2 3">
    <name type="scientific">Albibacterium bauzanense</name>
    <dbReference type="NCBI Taxonomy" id="653929"/>
    <lineage>
        <taxon>Bacteria</taxon>
        <taxon>Pseudomonadati</taxon>
        <taxon>Bacteroidota</taxon>
        <taxon>Sphingobacteriia</taxon>
        <taxon>Sphingobacteriales</taxon>
        <taxon>Sphingobacteriaceae</taxon>
        <taxon>Albibacterium</taxon>
    </lineage>
</organism>
<comment type="caution">
    <text evidence="2">The sequence shown here is derived from an EMBL/GenBank/DDBJ whole genome shotgun (WGS) entry which is preliminary data.</text>
</comment>
<keyword evidence="1" id="KW-0812">Transmembrane</keyword>
<sequence length="47" mass="5245">MPILLAVLTTIGLLLAIMGIGVWHILSWVALGIPLYIMIKYGVKYFK</sequence>
<gene>
    <name evidence="2" type="ORF">C8N28_2596</name>
</gene>
<dbReference type="Proteomes" id="UP000294616">
    <property type="component" value="Unassembled WGS sequence"/>
</dbReference>